<dbReference type="AlphaFoldDB" id="A0A146KNL9"/>
<evidence type="ECO:0000256" key="1">
    <source>
        <dbReference type="SAM" id="Phobius"/>
    </source>
</evidence>
<gene>
    <name evidence="2" type="ORF">g.887</name>
</gene>
<accession>A0A146KNL9</accession>
<sequence>MLVRQSQCINQSRLSYVWHSNYQANRCHSFVLWSGQYVHDKPLHGLNNITPASLCARKDSKAAMTFVIVLYRIAAILICELGFVKYDKTWFLYNKSPQLCIFRRKRKSSVTNFEHKICVF</sequence>
<reference evidence="2" key="1">
    <citation type="journal article" date="2016" name="Gigascience">
        <title>De novo construction of an expanded transcriptome assembly for the western tarnished plant bug, Lygus hesperus.</title>
        <authorList>
            <person name="Tassone E.E."/>
            <person name="Geib S.M."/>
            <person name="Hall B."/>
            <person name="Fabrick J.A."/>
            <person name="Brent C.S."/>
            <person name="Hull J.J."/>
        </authorList>
    </citation>
    <scope>NUCLEOTIDE SEQUENCE</scope>
</reference>
<keyword evidence="1" id="KW-0472">Membrane</keyword>
<evidence type="ECO:0000313" key="2">
    <source>
        <dbReference type="EMBL" id="JAP98122.1"/>
    </source>
</evidence>
<feature type="transmembrane region" description="Helical" evidence="1">
    <location>
        <begin position="63"/>
        <end position="84"/>
    </location>
</feature>
<organism evidence="2">
    <name type="scientific">Lygus hesperus</name>
    <name type="common">Western plant bug</name>
    <dbReference type="NCBI Taxonomy" id="30085"/>
    <lineage>
        <taxon>Eukaryota</taxon>
        <taxon>Metazoa</taxon>
        <taxon>Ecdysozoa</taxon>
        <taxon>Arthropoda</taxon>
        <taxon>Hexapoda</taxon>
        <taxon>Insecta</taxon>
        <taxon>Pterygota</taxon>
        <taxon>Neoptera</taxon>
        <taxon>Paraneoptera</taxon>
        <taxon>Hemiptera</taxon>
        <taxon>Heteroptera</taxon>
        <taxon>Panheteroptera</taxon>
        <taxon>Cimicomorpha</taxon>
        <taxon>Miridae</taxon>
        <taxon>Mirini</taxon>
        <taxon>Lygus</taxon>
    </lineage>
</organism>
<name>A0A146KNL9_LYGHE</name>
<proteinExistence type="predicted"/>
<dbReference type="EMBL" id="GDHC01020506">
    <property type="protein sequence ID" value="JAP98122.1"/>
    <property type="molecule type" value="Transcribed_RNA"/>
</dbReference>
<keyword evidence="1" id="KW-1133">Transmembrane helix</keyword>
<protein>
    <submittedName>
        <fullName evidence="2">Uncharacterized protein</fullName>
    </submittedName>
</protein>
<keyword evidence="1" id="KW-0812">Transmembrane</keyword>